<dbReference type="SUPFAM" id="SSF51735">
    <property type="entry name" value="NAD(P)-binding Rossmann-fold domains"/>
    <property type="match status" value="1"/>
</dbReference>
<dbReference type="InterPro" id="IPR001509">
    <property type="entry name" value="Epimerase_deHydtase"/>
</dbReference>
<evidence type="ECO:0000259" key="2">
    <source>
        <dbReference type="Pfam" id="PF01370"/>
    </source>
</evidence>
<name>A0ABS9BZ50_9BACT</name>
<accession>A0ABS9BZ50</accession>
<sequence length="298" mass="32662">MLISGGNGFLGKILLDILESKGDSVNTVGRSELNDTICDLAKDVPLFRTAYEVVIHTAGKAHYVPTTDSEAQEFFDVNFRGTQNLCLGLEKMEKLPRAFVFISTVAVYGVDEGQLISETAPLNGKTPYALSKIAAENYLQEWASTHGVVLGILRLPLVVGKNPTGNLGAMVRGIRTGKYLSIGLANAKKSMIWAEDLARLVERLAEVGGVYNLTDGYHPSFRELESVVSTFYGRRIIKIPYFVAKGLAIVGDVLGARFPINSEKLKKISSTLTFDDSRARTRLGWNPSKVIDQIHKIL</sequence>
<dbReference type="EMBL" id="JAKEVZ010000013">
    <property type="protein sequence ID" value="MCF1752600.1"/>
    <property type="molecule type" value="Genomic_DNA"/>
</dbReference>
<gene>
    <name evidence="3" type="ORF">L0U89_16185</name>
</gene>
<evidence type="ECO:0000313" key="3">
    <source>
        <dbReference type="EMBL" id="MCF1752600.1"/>
    </source>
</evidence>
<keyword evidence="4" id="KW-1185">Reference proteome</keyword>
<organism evidence="3 4">
    <name type="scientific">Mariniradius sediminis</name>
    <dbReference type="NCBI Taxonomy" id="2909237"/>
    <lineage>
        <taxon>Bacteria</taxon>
        <taxon>Pseudomonadati</taxon>
        <taxon>Bacteroidota</taxon>
        <taxon>Cytophagia</taxon>
        <taxon>Cytophagales</taxon>
        <taxon>Cyclobacteriaceae</taxon>
        <taxon>Mariniradius</taxon>
    </lineage>
</organism>
<comment type="similarity">
    <text evidence="1">Belongs to the NAD(P)-dependent epimerase/dehydratase family.</text>
</comment>
<dbReference type="Gene3D" id="3.40.50.720">
    <property type="entry name" value="NAD(P)-binding Rossmann-like Domain"/>
    <property type="match status" value="1"/>
</dbReference>
<dbReference type="InterPro" id="IPR036291">
    <property type="entry name" value="NAD(P)-bd_dom_sf"/>
</dbReference>
<evidence type="ECO:0000256" key="1">
    <source>
        <dbReference type="ARBA" id="ARBA00007637"/>
    </source>
</evidence>
<dbReference type="Proteomes" id="UP001201449">
    <property type="component" value="Unassembled WGS sequence"/>
</dbReference>
<feature type="domain" description="NAD-dependent epimerase/dehydratase" evidence="2">
    <location>
        <begin position="1"/>
        <end position="212"/>
    </location>
</feature>
<dbReference type="Pfam" id="PF01370">
    <property type="entry name" value="Epimerase"/>
    <property type="match status" value="1"/>
</dbReference>
<reference evidence="3 4" key="1">
    <citation type="submission" date="2022-01" db="EMBL/GenBank/DDBJ databases">
        <title>Mariniradius saccharolyticus sp. nov., isolated from sediment of a river.</title>
        <authorList>
            <person name="Liu H."/>
        </authorList>
    </citation>
    <scope>NUCLEOTIDE SEQUENCE [LARGE SCALE GENOMIC DNA]</scope>
    <source>
        <strain evidence="3 4">RY-2</strain>
    </source>
</reference>
<evidence type="ECO:0000313" key="4">
    <source>
        <dbReference type="Proteomes" id="UP001201449"/>
    </source>
</evidence>
<comment type="caution">
    <text evidence="3">The sequence shown here is derived from an EMBL/GenBank/DDBJ whole genome shotgun (WGS) entry which is preliminary data.</text>
</comment>
<dbReference type="PANTHER" id="PTHR43000">
    <property type="entry name" value="DTDP-D-GLUCOSE 4,6-DEHYDRATASE-RELATED"/>
    <property type="match status" value="1"/>
</dbReference>
<protein>
    <submittedName>
        <fullName evidence="3">NAD-dependent epimerase/dehydratase family protein</fullName>
    </submittedName>
</protein>
<dbReference type="RefSeq" id="WP_234862491.1">
    <property type="nucleotide sequence ID" value="NZ_JAKEVZ010000013.1"/>
</dbReference>
<proteinExistence type="inferred from homology"/>